<comment type="catalytic activity">
    <reaction evidence="11">
        <text>Couples ATP hydrolysis with the unwinding of duplex DNA by translocating in the 3'-5' direction.</text>
        <dbReference type="EC" id="5.6.2.4"/>
    </reaction>
</comment>
<feature type="binding site" evidence="11">
    <location>
        <position position="389"/>
    </location>
    <ligand>
        <name>Zn(2+)</name>
        <dbReference type="ChEBI" id="CHEBI:29105"/>
        <label>2</label>
    </ligand>
</feature>
<evidence type="ECO:0000256" key="2">
    <source>
        <dbReference type="ARBA" id="ARBA00022705"/>
    </source>
</evidence>
<reference evidence="13 14" key="1">
    <citation type="journal article" date="2016" name="Nat. Commun.">
        <title>Thousands of microbial genomes shed light on interconnected biogeochemical processes in an aquifer system.</title>
        <authorList>
            <person name="Anantharaman K."/>
            <person name="Brown C.T."/>
            <person name="Hug L.A."/>
            <person name="Sharon I."/>
            <person name="Castelle C.J."/>
            <person name="Probst A.J."/>
            <person name="Thomas B.C."/>
            <person name="Singh A."/>
            <person name="Wilkins M.J."/>
            <person name="Karaoz U."/>
            <person name="Brodie E.L."/>
            <person name="Williams K.H."/>
            <person name="Hubbard S.S."/>
            <person name="Banfield J.F."/>
        </authorList>
    </citation>
    <scope>NUCLEOTIDE SEQUENCE [LARGE SCALE GENOMIC DNA]</scope>
</reference>
<dbReference type="InterPro" id="IPR042115">
    <property type="entry name" value="PriA_3primeBD_sf"/>
</dbReference>
<feature type="domain" description="Helicase ATP-binding" evidence="12">
    <location>
        <begin position="169"/>
        <end position="300"/>
    </location>
</feature>
<feature type="binding site" evidence="11">
    <location>
        <position position="402"/>
    </location>
    <ligand>
        <name>Zn(2+)</name>
        <dbReference type="ChEBI" id="CHEBI:29105"/>
        <label>1</label>
    </ligand>
</feature>
<dbReference type="InterPro" id="IPR014001">
    <property type="entry name" value="Helicase_ATP-bd"/>
</dbReference>
<feature type="binding site" evidence="11">
    <location>
        <position position="386"/>
    </location>
    <ligand>
        <name>Zn(2+)</name>
        <dbReference type="ChEBI" id="CHEBI:29105"/>
        <label>2</label>
    </ligand>
</feature>
<organism evidence="13 14">
    <name type="scientific">Candidatus Azambacteria bacterium RBG_16_47_10</name>
    <dbReference type="NCBI Taxonomy" id="1797292"/>
    <lineage>
        <taxon>Bacteria</taxon>
        <taxon>Candidatus Azamiibacteriota</taxon>
    </lineage>
</organism>
<evidence type="ECO:0000256" key="8">
    <source>
        <dbReference type="ARBA" id="ARBA00022840"/>
    </source>
</evidence>
<dbReference type="InterPro" id="IPR041236">
    <property type="entry name" value="PriA_C"/>
</dbReference>
<dbReference type="Gene3D" id="3.40.50.300">
    <property type="entry name" value="P-loop containing nucleotide triphosphate hydrolases"/>
    <property type="match status" value="2"/>
</dbReference>
<comment type="function">
    <text evidence="11">Initiates the restart of stalled replication forks, which reloads the replicative helicase on sites other than the origin of replication. Recognizes and binds to abandoned replication forks and remodels them to uncover a helicase loading site. Promotes assembly of the primosome at these replication forks.</text>
</comment>
<evidence type="ECO:0000256" key="6">
    <source>
        <dbReference type="ARBA" id="ARBA00022806"/>
    </source>
</evidence>
<dbReference type="GO" id="GO:0005524">
    <property type="term" value="F:ATP binding"/>
    <property type="evidence" value="ECO:0007669"/>
    <property type="project" value="UniProtKB-UniRule"/>
</dbReference>
<sequence length="645" mass="72301">MMKALQERTSMYIIDVIPTIKIPKSDIQLLTYFSQASLARGALVMVPLGNQKVNALVVRSAPAHEQKIAIKKSGFQIKGVAKIISEEPVLDETHSVLMKWCAEHYCASLPLFAKTFIPPYLIKRKTPVHLSPMQTAQKTKTSDAGKPILIAKSNRRDDYARAIDVCIRSGKQTLLLVPELALAHFWHTELNTYNPILVTSELTQKKFFDAWIKARDGNASLIIGTRVALFANFRDLGCVIVDDEHNPHFKSWDMAPYYHAKTVAMTLAELSGARCILGSAAPSIESYWRAQEGALTLSEKFNDPRMSTTIVDMRNELLDKNYTSLSYQLKNALERTLVEKKKAILFIARRGSDSFIFCPDCSHIEQCPRCETHLVHHAVPRRALICHQCGYETSPPPACTKCGNVRIRTFGAGTQKVAQDIHKEFPEARVAIVDADTTKTFAEQQAVISQFRNGALDILIGTQTLCTKPDMPVADCVAVISFDNLLYLPDYKMPERLYQIIRSLQSYCADDAQFFLQTHTPDNETIRTVALQRYDTFYAREIAVRKMLKYPPFSRIVKLTIRNSSRAGAEQDADRIAESLRAAFKKAGVSADILGPAPAYIAKIRQHFVQQIIIKAENIDQKTLHAIVMPIAGHAVIDVDPENIL</sequence>
<dbReference type="GO" id="GO:0003677">
    <property type="term" value="F:DNA binding"/>
    <property type="evidence" value="ECO:0007669"/>
    <property type="project" value="UniProtKB-UniRule"/>
</dbReference>
<keyword evidence="10 11" id="KW-0413">Isomerase</keyword>
<dbReference type="GO" id="GO:1990077">
    <property type="term" value="C:primosome complex"/>
    <property type="evidence" value="ECO:0007669"/>
    <property type="project" value="UniProtKB-UniRule"/>
</dbReference>
<keyword evidence="7 11" id="KW-0862">Zinc</keyword>
<dbReference type="GO" id="GO:0043138">
    <property type="term" value="F:3'-5' DNA helicase activity"/>
    <property type="evidence" value="ECO:0007669"/>
    <property type="project" value="UniProtKB-EC"/>
</dbReference>
<feature type="binding site" evidence="11">
    <location>
        <position position="358"/>
    </location>
    <ligand>
        <name>Zn(2+)</name>
        <dbReference type="ChEBI" id="CHEBI:29105"/>
        <label>1</label>
    </ligand>
</feature>
<comment type="subunit">
    <text evidence="11">Component of the replication restart primosome.</text>
</comment>
<evidence type="ECO:0000256" key="10">
    <source>
        <dbReference type="ARBA" id="ARBA00023235"/>
    </source>
</evidence>
<comment type="caution">
    <text evidence="13">The sequence shown here is derived from an EMBL/GenBank/DDBJ whole genome shotgun (WGS) entry which is preliminary data.</text>
</comment>
<evidence type="ECO:0000313" key="13">
    <source>
        <dbReference type="EMBL" id="OGD24156.1"/>
    </source>
</evidence>
<evidence type="ECO:0000256" key="9">
    <source>
        <dbReference type="ARBA" id="ARBA00023125"/>
    </source>
</evidence>
<dbReference type="PANTHER" id="PTHR30580">
    <property type="entry name" value="PRIMOSOMAL PROTEIN N"/>
    <property type="match status" value="1"/>
</dbReference>
<evidence type="ECO:0000256" key="11">
    <source>
        <dbReference type="HAMAP-Rule" id="MF_00983"/>
    </source>
</evidence>
<dbReference type="GO" id="GO:0006302">
    <property type="term" value="P:double-strand break repair"/>
    <property type="evidence" value="ECO:0007669"/>
    <property type="project" value="InterPro"/>
</dbReference>
<name>A0A1F5B0K6_9BACT</name>
<feature type="binding site" evidence="11">
    <location>
        <position position="399"/>
    </location>
    <ligand>
        <name>Zn(2+)</name>
        <dbReference type="ChEBI" id="CHEBI:29105"/>
        <label>1</label>
    </ligand>
</feature>
<keyword evidence="8 11" id="KW-0067">ATP-binding</keyword>
<evidence type="ECO:0000256" key="7">
    <source>
        <dbReference type="ARBA" id="ARBA00022833"/>
    </source>
</evidence>
<dbReference type="Proteomes" id="UP000176639">
    <property type="component" value="Unassembled WGS sequence"/>
</dbReference>
<evidence type="ECO:0000256" key="5">
    <source>
        <dbReference type="ARBA" id="ARBA00022801"/>
    </source>
</evidence>
<dbReference type="GO" id="GO:0016887">
    <property type="term" value="F:ATP hydrolysis activity"/>
    <property type="evidence" value="ECO:0007669"/>
    <property type="project" value="RHEA"/>
</dbReference>
<dbReference type="InterPro" id="IPR027417">
    <property type="entry name" value="P-loop_NTPase"/>
</dbReference>
<dbReference type="AlphaFoldDB" id="A0A1F5B0K6"/>
<dbReference type="GO" id="GO:0006269">
    <property type="term" value="P:DNA replication, synthesis of primer"/>
    <property type="evidence" value="ECO:0007669"/>
    <property type="project" value="UniProtKB-KW"/>
</dbReference>
<dbReference type="PROSITE" id="PS51192">
    <property type="entry name" value="HELICASE_ATP_BIND_1"/>
    <property type="match status" value="1"/>
</dbReference>
<dbReference type="HAMAP" id="MF_00983">
    <property type="entry name" value="PriA"/>
    <property type="match status" value="1"/>
</dbReference>
<dbReference type="GO" id="GO:0008270">
    <property type="term" value="F:zinc ion binding"/>
    <property type="evidence" value="ECO:0007669"/>
    <property type="project" value="UniProtKB-UniRule"/>
</dbReference>
<proteinExistence type="inferred from homology"/>
<accession>A0A1F5B0K6</accession>
<keyword evidence="1 11" id="KW-0639">Primosome</keyword>
<dbReference type="InterPro" id="IPR041222">
    <property type="entry name" value="PriA_3primeBD"/>
</dbReference>
<evidence type="ECO:0000313" key="14">
    <source>
        <dbReference type="Proteomes" id="UP000176639"/>
    </source>
</evidence>
<dbReference type="GO" id="GO:0006270">
    <property type="term" value="P:DNA replication initiation"/>
    <property type="evidence" value="ECO:0007669"/>
    <property type="project" value="TreeGrafter"/>
</dbReference>
<dbReference type="SUPFAM" id="SSF52540">
    <property type="entry name" value="P-loop containing nucleoside triphosphate hydrolases"/>
    <property type="match status" value="1"/>
</dbReference>
<feature type="binding site" evidence="11">
    <location>
        <position position="370"/>
    </location>
    <ligand>
        <name>Zn(2+)</name>
        <dbReference type="ChEBI" id="CHEBI:29105"/>
        <label>2</label>
    </ligand>
</feature>
<keyword evidence="4 11" id="KW-0547">Nucleotide-binding</keyword>
<keyword evidence="6 11" id="KW-0347">Helicase</keyword>
<dbReference type="Pfam" id="PF18074">
    <property type="entry name" value="PriA_C"/>
    <property type="match status" value="1"/>
</dbReference>
<feature type="binding site" evidence="11">
    <location>
        <position position="361"/>
    </location>
    <ligand>
        <name>Zn(2+)</name>
        <dbReference type="ChEBI" id="CHEBI:29105"/>
        <label>1</label>
    </ligand>
</feature>
<dbReference type="EMBL" id="MEYI01000012">
    <property type="protein sequence ID" value="OGD24156.1"/>
    <property type="molecule type" value="Genomic_DNA"/>
</dbReference>
<keyword evidence="3 11" id="KW-0479">Metal-binding</keyword>
<evidence type="ECO:0000256" key="1">
    <source>
        <dbReference type="ARBA" id="ARBA00022515"/>
    </source>
</evidence>
<keyword evidence="2 11" id="KW-0235">DNA replication</keyword>
<comment type="cofactor">
    <cofactor evidence="11">
        <name>Zn(2+)</name>
        <dbReference type="ChEBI" id="CHEBI:29105"/>
    </cofactor>
    <text evidence="11">Binds 2 zinc ions per subunit.</text>
</comment>
<evidence type="ECO:0000256" key="3">
    <source>
        <dbReference type="ARBA" id="ARBA00022723"/>
    </source>
</evidence>
<evidence type="ECO:0000256" key="4">
    <source>
        <dbReference type="ARBA" id="ARBA00022741"/>
    </source>
</evidence>
<dbReference type="NCBIfam" id="TIGR00595">
    <property type="entry name" value="priA"/>
    <property type="match status" value="1"/>
</dbReference>
<keyword evidence="9 11" id="KW-0238">DNA-binding</keyword>
<gene>
    <name evidence="11" type="primary">priA</name>
    <name evidence="13" type="ORF">A2Z10_00525</name>
</gene>
<feature type="binding site" evidence="11">
    <location>
        <position position="367"/>
    </location>
    <ligand>
        <name>Zn(2+)</name>
        <dbReference type="ChEBI" id="CHEBI:29105"/>
        <label>2</label>
    </ligand>
</feature>
<dbReference type="GO" id="GO:0006310">
    <property type="term" value="P:DNA recombination"/>
    <property type="evidence" value="ECO:0007669"/>
    <property type="project" value="InterPro"/>
</dbReference>
<keyword evidence="5 11" id="KW-0378">Hydrolase</keyword>
<evidence type="ECO:0000259" key="12">
    <source>
        <dbReference type="PROSITE" id="PS51192"/>
    </source>
</evidence>
<protein>
    <recommendedName>
        <fullName evidence="11">Replication restart protein PriA</fullName>
    </recommendedName>
    <alternativeName>
        <fullName evidence="11">ATP-dependent DNA helicase PriA</fullName>
        <ecNumber evidence="11">5.6.2.4</ecNumber>
    </alternativeName>
    <alternativeName>
        <fullName evidence="11">DNA 3'-5' helicase PriA</fullName>
    </alternativeName>
</protein>
<comment type="catalytic activity">
    <reaction evidence="11">
        <text>ATP + H2O = ADP + phosphate + H(+)</text>
        <dbReference type="Rhea" id="RHEA:13065"/>
        <dbReference type="ChEBI" id="CHEBI:15377"/>
        <dbReference type="ChEBI" id="CHEBI:15378"/>
        <dbReference type="ChEBI" id="CHEBI:30616"/>
        <dbReference type="ChEBI" id="CHEBI:43474"/>
        <dbReference type="ChEBI" id="CHEBI:456216"/>
        <dbReference type="EC" id="5.6.2.4"/>
    </reaction>
</comment>
<dbReference type="Gene3D" id="3.40.1440.60">
    <property type="entry name" value="PriA, 3(prime) DNA-binding domain"/>
    <property type="match status" value="1"/>
</dbReference>
<dbReference type="PANTHER" id="PTHR30580:SF0">
    <property type="entry name" value="PRIMOSOMAL PROTEIN N"/>
    <property type="match status" value="1"/>
</dbReference>
<dbReference type="InterPro" id="IPR005259">
    <property type="entry name" value="PriA"/>
</dbReference>
<comment type="similarity">
    <text evidence="11">Belongs to the helicase family. PriA subfamily.</text>
</comment>
<dbReference type="EC" id="5.6.2.4" evidence="11"/>
<dbReference type="Pfam" id="PF17764">
    <property type="entry name" value="PriA_3primeBD"/>
    <property type="match status" value="1"/>
</dbReference>